<keyword evidence="2 5" id="KW-0689">Ribosomal protein</keyword>
<comment type="similarity">
    <text evidence="1">Belongs to the universal ribosomal protein uL30 family.</text>
</comment>
<dbReference type="GO" id="GO:0022625">
    <property type="term" value="C:cytosolic large ribosomal subunit"/>
    <property type="evidence" value="ECO:0007669"/>
    <property type="project" value="TreeGrafter"/>
</dbReference>
<keyword evidence="3" id="KW-0687">Ribonucleoprotein</keyword>
<evidence type="ECO:0000259" key="4">
    <source>
        <dbReference type="Pfam" id="PF00327"/>
    </source>
</evidence>
<accession>A0A1W1BK83</accession>
<reference evidence="5" key="1">
    <citation type="submission" date="2016-10" db="EMBL/GenBank/DDBJ databases">
        <authorList>
            <person name="de Groot N.N."/>
        </authorList>
    </citation>
    <scope>NUCLEOTIDE SEQUENCE</scope>
</reference>
<evidence type="ECO:0000256" key="3">
    <source>
        <dbReference type="ARBA" id="ARBA00023274"/>
    </source>
</evidence>
<evidence type="ECO:0000256" key="1">
    <source>
        <dbReference type="ARBA" id="ARBA00007594"/>
    </source>
</evidence>
<sequence length="62" mass="6896">MAKNKKIKVTLFKSRFGRLPAHRATIKGLGLSKIGQSVELINTPEVRGMVNTVSYLLKVEDI</sequence>
<dbReference type="PANTHER" id="PTHR15892">
    <property type="entry name" value="MITOCHONDRIAL RIBOSOMAL PROTEIN L30"/>
    <property type="match status" value="1"/>
</dbReference>
<dbReference type="EMBL" id="FPHJ01000013">
    <property type="protein sequence ID" value="SFV53905.1"/>
    <property type="molecule type" value="Genomic_DNA"/>
</dbReference>
<dbReference type="HAMAP" id="MF_01371_B">
    <property type="entry name" value="Ribosomal_uL30_B"/>
    <property type="match status" value="1"/>
</dbReference>
<dbReference type="PIRSF" id="PIRSF002211">
    <property type="entry name" value="Ribosomal_L30_bac-type"/>
    <property type="match status" value="1"/>
</dbReference>
<dbReference type="PANTHER" id="PTHR15892:SF2">
    <property type="entry name" value="LARGE RIBOSOMAL SUBUNIT PROTEIN UL30M"/>
    <property type="match status" value="1"/>
</dbReference>
<dbReference type="Gene3D" id="3.30.1390.20">
    <property type="entry name" value="Ribosomal protein L30, ferredoxin-like fold domain"/>
    <property type="match status" value="1"/>
</dbReference>
<dbReference type="InterPro" id="IPR016082">
    <property type="entry name" value="Ribosomal_uL30_ferredoxin-like"/>
</dbReference>
<feature type="domain" description="Large ribosomal subunit protein uL30-like ferredoxin-like fold" evidence="4">
    <location>
        <begin position="7"/>
        <end position="56"/>
    </location>
</feature>
<dbReference type="Pfam" id="PF00327">
    <property type="entry name" value="Ribosomal_L30"/>
    <property type="match status" value="1"/>
</dbReference>
<organism evidence="5">
    <name type="scientific">hydrothermal vent metagenome</name>
    <dbReference type="NCBI Taxonomy" id="652676"/>
    <lineage>
        <taxon>unclassified sequences</taxon>
        <taxon>metagenomes</taxon>
        <taxon>ecological metagenomes</taxon>
    </lineage>
</organism>
<dbReference type="SUPFAM" id="SSF55129">
    <property type="entry name" value="Ribosomal protein L30p/L7e"/>
    <property type="match status" value="1"/>
</dbReference>
<evidence type="ECO:0000313" key="5">
    <source>
        <dbReference type="EMBL" id="SFV53905.1"/>
    </source>
</evidence>
<dbReference type="InterPro" id="IPR036919">
    <property type="entry name" value="Ribo_uL30_ferredoxin-like_sf"/>
</dbReference>
<dbReference type="NCBIfam" id="TIGR01308">
    <property type="entry name" value="rpmD_bact"/>
    <property type="match status" value="1"/>
</dbReference>
<dbReference type="CDD" id="cd01658">
    <property type="entry name" value="Ribosomal_L30"/>
    <property type="match status" value="1"/>
</dbReference>
<gene>
    <name evidence="5" type="ORF">MNB_SUP05-5-214</name>
</gene>
<proteinExistence type="inferred from homology"/>
<name>A0A1W1BK83_9ZZZZ</name>
<dbReference type="AlphaFoldDB" id="A0A1W1BK83"/>
<dbReference type="InterPro" id="IPR005996">
    <property type="entry name" value="Ribosomal_uL30_bac-type"/>
</dbReference>
<dbReference type="GO" id="GO:0003735">
    <property type="term" value="F:structural constituent of ribosome"/>
    <property type="evidence" value="ECO:0007669"/>
    <property type="project" value="InterPro"/>
</dbReference>
<dbReference type="GO" id="GO:0006412">
    <property type="term" value="P:translation"/>
    <property type="evidence" value="ECO:0007669"/>
    <property type="project" value="InterPro"/>
</dbReference>
<protein>
    <submittedName>
        <fullName evidence="5">LSU ribosomal protein L30p (L7e)</fullName>
    </submittedName>
</protein>
<evidence type="ECO:0000256" key="2">
    <source>
        <dbReference type="ARBA" id="ARBA00022980"/>
    </source>
</evidence>
<dbReference type="FunFam" id="3.30.1390.20:FF:000001">
    <property type="entry name" value="50S ribosomal protein L30"/>
    <property type="match status" value="1"/>
</dbReference>